<evidence type="ECO:0000256" key="3">
    <source>
        <dbReference type="ARBA" id="ARBA00022801"/>
    </source>
</evidence>
<dbReference type="GO" id="GO:0016787">
    <property type="term" value="F:hydrolase activity"/>
    <property type="evidence" value="ECO:0007669"/>
    <property type="project" value="UniProtKB-KW"/>
</dbReference>
<dbReference type="SMART" id="SM00318">
    <property type="entry name" value="SNc"/>
    <property type="match status" value="1"/>
</dbReference>
<proteinExistence type="predicted"/>
<dbReference type="PANTHER" id="PTHR12302:SF3">
    <property type="entry name" value="SERINE_THREONINE-PROTEIN KINASE 31"/>
    <property type="match status" value="1"/>
</dbReference>
<dbReference type="AlphaFoldDB" id="A0AAU8GVS8"/>
<dbReference type="RefSeq" id="WP_353683710.1">
    <property type="nucleotide sequence ID" value="NZ_CP144373.1"/>
</dbReference>
<dbReference type="Pfam" id="PF00565">
    <property type="entry name" value="SNase"/>
    <property type="match status" value="1"/>
</dbReference>
<organism evidence="6">
    <name type="scientific">Thermodesulfovibrio autotrophicus</name>
    <dbReference type="NCBI Taxonomy" id="3118333"/>
    <lineage>
        <taxon>Bacteria</taxon>
        <taxon>Pseudomonadati</taxon>
        <taxon>Nitrospirota</taxon>
        <taxon>Thermodesulfovibrionia</taxon>
        <taxon>Thermodesulfovibrionales</taxon>
        <taxon>Thermodesulfovibrionaceae</taxon>
        <taxon>Thermodesulfovibrio</taxon>
    </lineage>
</organism>
<keyword evidence="3" id="KW-0378">Hydrolase</keyword>
<name>A0AAU8GVS8_9BACT</name>
<feature type="domain" description="TNase-like" evidence="5">
    <location>
        <begin position="31"/>
        <end position="166"/>
    </location>
</feature>
<dbReference type="SUPFAM" id="SSF50199">
    <property type="entry name" value="Staphylococcal nuclease"/>
    <property type="match status" value="1"/>
</dbReference>
<protein>
    <submittedName>
        <fullName evidence="6">Thermonuclease family protein</fullName>
    </submittedName>
</protein>
<dbReference type="GO" id="GO:0004519">
    <property type="term" value="F:endonuclease activity"/>
    <property type="evidence" value="ECO:0007669"/>
    <property type="project" value="UniProtKB-KW"/>
</dbReference>
<evidence type="ECO:0000256" key="4">
    <source>
        <dbReference type="SAM" id="MobiDB-lite"/>
    </source>
</evidence>
<keyword evidence="2" id="KW-0255">Endonuclease</keyword>
<evidence type="ECO:0000313" key="6">
    <source>
        <dbReference type="EMBL" id="XCH46171.1"/>
    </source>
</evidence>
<dbReference type="InterPro" id="IPR016071">
    <property type="entry name" value="Staphylococal_nuclease_OB-fold"/>
</dbReference>
<accession>A0AAU8GVS8</accession>
<dbReference type="PROSITE" id="PS50830">
    <property type="entry name" value="TNASE_3"/>
    <property type="match status" value="1"/>
</dbReference>
<gene>
    <name evidence="6" type="ORF">V4D30_07460</name>
</gene>
<sequence>MQYYYTKNFIGFGILLFLVFFIFTTACAKKEADYYKVTEINDGDTVTIVTGSFFGIMVKTERVRLTGIDAPELAQEPWGRRAKNHLRKLIKESDWQVQLELDIQRRDRYGRILAYLWDKNGRMLNYMMVRDGYAMVYTVPPNVKYAEWFLQAQRLAREEKRGIWGKDGLSESPSKWRKQHPQNRL</sequence>
<keyword evidence="1" id="KW-0540">Nuclease</keyword>
<feature type="region of interest" description="Disordered" evidence="4">
    <location>
        <begin position="166"/>
        <end position="185"/>
    </location>
</feature>
<dbReference type="KEGG" id="taut:V4D30_07460"/>
<dbReference type="Gene3D" id="2.40.50.90">
    <property type="match status" value="1"/>
</dbReference>
<reference evidence="6" key="1">
    <citation type="submission" date="2024-01" db="EMBL/GenBank/DDBJ databases">
        <title>The first autotrophic representatives of the genus Thermodesulfovibrio.</title>
        <authorList>
            <person name="Maltseva A.I."/>
            <person name="Elcheninov A.G."/>
            <person name="Kublanov I.V."/>
            <person name="Lebedinsky A.V."/>
            <person name="Frolov E.N."/>
        </authorList>
    </citation>
    <scope>NUCLEOTIDE SEQUENCE</scope>
    <source>
        <strain evidence="6">3907-1M</strain>
    </source>
</reference>
<dbReference type="EMBL" id="CP144373">
    <property type="protein sequence ID" value="XCH46171.1"/>
    <property type="molecule type" value="Genomic_DNA"/>
</dbReference>
<dbReference type="PROSITE" id="PS51257">
    <property type="entry name" value="PROKAR_LIPOPROTEIN"/>
    <property type="match status" value="1"/>
</dbReference>
<evidence type="ECO:0000259" key="5">
    <source>
        <dbReference type="PROSITE" id="PS50830"/>
    </source>
</evidence>
<evidence type="ECO:0000256" key="1">
    <source>
        <dbReference type="ARBA" id="ARBA00022722"/>
    </source>
</evidence>
<evidence type="ECO:0000256" key="2">
    <source>
        <dbReference type="ARBA" id="ARBA00022759"/>
    </source>
</evidence>
<feature type="compositionally biased region" description="Basic residues" evidence="4">
    <location>
        <begin position="175"/>
        <end position="185"/>
    </location>
</feature>
<dbReference type="InterPro" id="IPR035437">
    <property type="entry name" value="SNase_OB-fold_sf"/>
</dbReference>
<dbReference type="PANTHER" id="PTHR12302">
    <property type="entry name" value="EBNA2 BINDING PROTEIN P100"/>
    <property type="match status" value="1"/>
</dbReference>